<dbReference type="Pfam" id="PF08282">
    <property type="entry name" value="Hydrolase_3"/>
    <property type="match status" value="1"/>
</dbReference>
<sequence>MIKYIVMDIDGTLLNSKNEISEKTKEILISFQKNGGKLILASGRSYQRLLPIASQLCMNRYGGFLIEVDGIGFYNIETEKREILKEMNLLEVQSLIQYLMSLDCEVQVCEENAIYAYIPERLIPIKEKIRKERNLDKDFPWTSGPWDFIFDMRKAYSSIYYFEDCSEIKGKIRKIQIMDYETHIQEVFQSLNKTFKNQFEFFRTSYRQIEILPFGYSKGKTLKHIMKLNHIHRNEILSFGDGENDVSLFEQTEKSYAMGQAKEYVKQHASHITKSNNEDGIYYALKKEGF</sequence>
<dbReference type="NCBIfam" id="TIGR01484">
    <property type="entry name" value="HAD-SF-IIB"/>
    <property type="match status" value="1"/>
</dbReference>
<dbReference type="GO" id="GO:0000287">
    <property type="term" value="F:magnesium ion binding"/>
    <property type="evidence" value="ECO:0007669"/>
    <property type="project" value="TreeGrafter"/>
</dbReference>
<dbReference type="EMBL" id="VUMM01000014">
    <property type="protein sequence ID" value="MSS01885.1"/>
    <property type="molecule type" value="Genomic_DNA"/>
</dbReference>
<dbReference type="PANTHER" id="PTHR10000:SF8">
    <property type="entry name" value="HAD SUPERFAMILY HYDROLASE-LIKE, TYPE 3"/>
    <property type="match status" value="1"/>
</dbReference>
<dbReference type="RefSeq" id="WP_154460576.1">
    <property type="nucleotide sequence ID" value="NZ_JBJEEW010000009.1"/>
</dbReference>
<organism evidence="1 2">
    <name type="scientific">Floccifex porci</name>
    <dbReference type="NCBI Taxonomy" id="2606629"/>
    <lineage>
        <taxon>Bacteria</taxon>
        <taxon>Bacillati</taxon>
        <taxon>Bacillota</taxon>
        <taxon>Erysipelotrichia</taxon>
        <taxon>Erysipelotrichales</taxon>
        <taxon>Erysipelotrichaceae</taxon>
        <taxon>Floccifex</taxon>
    </lineage>
</organism>
<comment type="caution">
    <text evidence="1">The sequence shown here is derived from an EMBL/GenBank/DDBJ whole genome shotgun (WGS) entry which is preliminary data.</text>
</comment>
<keyword evidence="1" id="KW-0378">Hydrolase</keyword>
<dbReference type="PROSITE" id="PS01228">
    <property type="entry name" value="COF_1"/>
    <property type="match status" value="1"/>
</dbReference>
<name>A0A7X2N3P6_9FIRM</name>
<dbReference type="InterPro" id="IPR036412">
    <property type="entry name" value="HAD-like_sf"/>
</dbReference>
<dbReference type="GO" id="GO:0005829">
    <property type="term" value="C:cytosol"/>
    <property type="evidence" value="ECO:0007669"/>
    <property type="project" value="TreeGrafter"/>
</dbReference>
<dbReference type="Proteomes" id="UP000470082">
    <property type="component" value="Unassembled WGS sequence"/>
</dbReference>
<dbReference type="Gene3D" id="3.30.1240.10">
    <property type="match status" value="1"/>
</dbReference>
<evidence type="ECO:0000313" key="2">
    <source>
        <dbReference type="Proteomes" id="UP000470082"/>
    </source>
</evidence>
<dbReference type="AlphaFoldDB" id="A0A7X2N3P6"/>
<dbReference type="SFLD" id="SFLDS00003">
    <property type="entry name" value="Haloacid_Dehalogenase"/>
    <property type="match status" value="1"/>
</dbReference>
<accession>A0A7X2N3P6</accession>
<keyword evidence="2" id="KW-1185">Reference proteome</keyword>
<dbReference type="InterPro" id="IPR023214">
    <property type="entry name" value="HAD_sf"/>
</dbReference>
<evidence type="ECO:0000313" key="1">
    <source>
        <dbReference type="EMBL" id="MSS01885.1"/>
    </source>
</evidence>
<dbReference type="InterPro" id="IPR000150">
    <property type="entry name" value="Cof"/>
</dbReference>
<dbReference type="PANTHER" id="PTHR10000">
    <property type="entry name" value="PHOSPHOSERINE PHOSPHATASE"/>
    <property type="match status" value="1"/>
</dbReference>
<dbReference type="Gene3D" id="3.40.50.1000">
    <property type="entry name" value="HAD superfamily/HAD-like"/>
    <property type="match status" value="1"/>
</dbReference>
<dbReference type="InterPro" id="IPR006379">
    <property type="entry name" value="HAD-SF_hydro_IIB"/>
</dbReference>
<gene>
    <name evidence="1" type="ORF">FYJ50_07235</name>
</gene>
<dbReference type="GO" id="GO:0016791">
    <property type="term" value="F:phosphatase activity"/>
    <property type="evidence" value="ECO:0007669"/>
    <property type="project" value="TreeGrafter"/>
</dbReference>
<protein>
    <submittedName>
        <fullName evidence="1">Cof-type HAD-IIB family hydrolase</fullName>
    </submittedName>
</protein>
<proteinExistence type="predicted"/>
<dbReference type="NCBIfam" id="TIGR00099">
    <property type="entry name" value="Cof-subfamily"/>
    <property type="match status" value="1"/>
</dbReference>
<dbReference type="SUPFAM" id="SSF56784">
    <property type="entry name" value="HAD-like"/>
    <property type="match status" value="1"/>
</dbReference>
<reference evidence="1 2" key="1">
    <citation type="submission" date="2019-08" db="EMBL/GenBank/DDBJ databases">
        <title>In-depth cultivation of the pig gut microbiome towards novel bacterial diversity and tailored functional studies.</title>
        <authorList>
            <person name="Wylensek D."/>
            <person name="Hitch T.C.A."/>
            <person name="Clavel T."/>
        </authorList>
    </citation>
    <scope>NUCLEOTIDE SEQUENCE [LARGE SCALE GENOMIC DNA]</scope>
    <source>
        <strain evidence="1 2">LKV-178-WT-2G</strain>
    </source>
</reference>
<dbReference type="SFLD" id="SFLDG01140">
    <property type="entry name" value="C2.B:_Phosphomannomutase_and_P"/>
    <property type="match status" value="1"/>
</dbReference>